<name>A0ABU8K8Q9_9HYPH</name>
<protein>
    <submittedName>
        <fullName evidence="2">Uncharacterized protein</fullName>
    </submittedName>
</protein>
<evidence type="ECO:0000256" key="1">
    <source>
        <dbReference type="SAM" id="MobiDB-lite"/>
    </source>
</evidence>
<feature type="region of interest" description="Disordered" evidence="1">
    <location>
        <begin position="1"/>
        <end position="22"/>
    </location>
</feature>
<comment type="caution">
    <text evidence="2">The sequence shown here is derived from an EMBL/GenBank/DDBJ whole genome shotgun (WGS) entry which is preliminary data.</text>
</comment>
<dbReference type="EMBL" id="JAPYKO010000002">
    <property type="protein sequence ID" value="MEI9401184.1"/>
    <property type="molecule type" value="Genomic_DNA"/>
</dbReference>
<organism evidence="2 3">
    <name type="scientific">Mesorhizobium argentiipisi</name>
    <dbReference type="NCBI Taxonomy" id="3015175"/>
    <lineage>
        <taxon>Bacteria</taxon>
        <taxon>Pseudomonadati</taxon>
        <taxon>Pseudomonadota</taxon>
        <taxon>Alphaproteobacteria</taxon>
        <taxon>Hyphomicrobiales</taxon>
        <taxon>Phyllobacteriaceae</taxon>
        <taxon>Mesorhizobium</taxon>
    </lineage>
</organism>
<accession>A0ABU8K8Q9</accession>
<dbReference type="RefSeq" id="WP_337091983.1">
    <property type="nucleotide sequence ID" value="NZ_JAPYKO010000002.1"/>
</dbReference>
<gene>
    <name evidence="2" type="ORF">O7A05_03120</name>
</gene>
<reference evidence="2 3" key="1">
    <citation type="submission" date="2022-12" db="EMBL/GenBank/DDBJ databases">
        <authorList>
            <person name="Muema E."/>
        </authorList>
    </citation>
    <scope>NUCLEOTIDE SEQUENCE [LARGE SCALE GENOMIC DNA]</scope>
    <source>
        <strain evidence="3">1330</strain>
    </source>
</reference>
<evidence type="ECO:0000313" key="2">
    <source>
        <dbReference type="EMBL" id="MEI9401184.1"/>
    </source>
</evidence>
<proteinExistence type="predicted"/>
<dbReference type="Proteomes" id="UP001366503">
    <property type="component" value="Unassembled WGS sequence"/>
</dbReference>
<sequence length="57" mass="6461">MTFFAKKPGGLTSNRARADNDIQTHGNLSSSLMERREYRFAALKIARELPNLEQVLP</sequence>
<evidence type="ECO:0000313" key="3">
    <source>
        <dbReference type="Proteomes" id="UP001366503"/>
    </source>
</evidence>
<keyword evidence="3" id="KW-1185">Reference proteome</keyword>